<keyword evidence="2 4" id="KW-0548">Nucleotidyltransferase</keyword>
<protein>
    <recommendedName>
        <fullName evidence="4">3-deoxy-manno-octulosonate cytidylyltransferase</fullName>
        <ecNumber evidence="4">2.7.7.38</ecNumber>
    </recommendedName>
    <alternativeName>
        <fullName evidence="4">CMP-2-keto-3-deoxyoctulosonic acid synthase</fullName>
        <shortName evidence="4">CKS</shortName>
        <shortName evidence="4">CMP-KDO synthase</shortName>
    </alternativeName>
</protein>
<evidence type="ECO:0000256" key="3">
    <source>
        <dbReference type="ARBA" id="ARBA00022985"/>
    </source>
</evidence>
<dbReference type="SUPFAM" id="SSF53448">
    <property type="entry name" value="Nucleotide-diphospho-sugar transferases"/>
    <property type="match status" value="1"/>
</dbReference>
<comment type="similarity">
    <text evidence="4">Belongs to the KdsB family.</text>
</comment>
<dbReference type="NCBIfam" id="NF003948">
    <property type="entry name" value="PRK05450.1-1"/>
    <property type="match status" value="1"/>
</dbReference>
<dbReference type="UniPathway" id="UPA00358">
    <property type="reaction ID" value="UER00476"/>
</dbReference>
<dbReference type="GO" id="GO:0009103">
    <property type="term" value="P:lipopolysaccharide biosynthetic process"/>
    <property type="evidence" value="ECO:0007669"/>
    <property type="project" value="UniProtKB-UniRule"/>
</dbReference>
<accession>A0A1W6N341</accession>
<comment type="function">
    <text evidence="4">Activates KDO (a required 8-carbon sugar) for incorporation into bacterial lipopolysaccharide in Gram-negative bacteria.</text>
</comment>
<keyword evidence="6" id="KW-1185">Reference proteome</keyword>
<name>A0A1W6N341_9PROT</name>
<sequence length="245" mass="27445">MKPIIIIPVRLKSTRLPEKPLQDICGKPMIQHVWEQAVSAQLGPVVVACDSEPVKSIIQNLGGTAVMTDPDLPSGSDRIYAALKSFDSDHQFNTIINLQGDLPNFPPKLLKETLPPLEDSTVDIVTMATEIKSTEERDNPNVVKVVLARNIDHRSERALYFSRHPIPSGPGPHYHHVGIYTYRRTALERFIKLAPSPLEIQERLEQLRALEAGMRIDAILIDQAPWGVDTPEDLERMRTLLKASN</sequence>
<dbReference type="NCBIfam" id="NF003952">
    <property type="entry name" value="PRK05450.1-5"/>
    <property type="match status" value="1"/>
</dbReference>
<dbReference type="KEGG" id="naf:GQ61_01225"/>
<proteinExistence type="inferred from homology"/>
<evidence type="ECO:0000313" key="5">
    <source>
        <dbReference type="EMBL" id="ARN84186.1"/>
    </source>
</evidence>
<dbReference type="EC" id="2.7.7.38" evidence="4"/>
<comment type="catalytic activity">
    <reaction evidence="4">
        <text>3-deoxy-alpha-D-manno-oct-2-ulosonate + CTP = CMP-3-deoxy-beta-D-manno-octulosonate + diphosphate</text>
        <dbReference type="Rhea" id="RHEA:23448"/>
        <dbReference type="ChEBI" id="CHEBI:33019"/>
        <dbReference type="ChEBI" id="CHEBI:37563"/>
        <dbReference type="ChEBI" id="CHEBI:85986"/>
        <dbReference type="ChEBI" id="CHEBI:85987"/>
        <dbReference type="EC" id="2.7.7.38"/>
    </reaction>
</comment>
<evidence type="ECO:0000256" key="2">
    <source>
        <dbReference type="ARBA" id="ARBA00022695"/>
    </source>
</evidence>
<dbReference type="NCBIfam" id="TIGR00466">
    <property type="entry name" value="kdsB"/>
    <property type="match status" value="1"/>
</dbReference>
<dbReference type="InterPro" id="IPR029044">
    <property type="entry name" value="Nucleotide-diphossugar_trans"/>
</dbReference>
<dbReference type="InterPro" id="IPR003329">
    <property type="entry name" value="Cytidylyl_trans"/>
</dbReference>
<evidence type="ECO:0000313" key="6">
    <source>
        <dbReference type="Proteomes" id="UP000237351"/>
    </source>
</evidence>
<dbReference type="PANTHER" id="PTHR42866:SF2">
    <property type="entry name" value="3-DEOXY-MANNO-OCTULOSONATE CYTIDYLYLTRANSFERASE, MITOCHONDRIAL"/>
    <property type="match status" value="1"/>
</dbReference>
<keyword evidence="4" id="KW-0963">Cytoplasm</keyword>
<reference evidence="5 6" key="1">
    <citation type="submission" date="2014-06" db="EMBL/GenBank/DDBJ databases">
        <title>The genome of the endonuclear symbiont Nucleicultrix amoebiphila.</title>
        <authorList>
            <person name="Schulz F."/>
            <person name="Horn M."/>
        </authorList>
    </citation>
    <scope>NUCLEOTIDE SEQUENCE [LARGE SCALE GENOMIC DNA]</scope>
    <source>
        <strain evidence="5 6">FS5</strain>
    </source>
</reference>
<comment type="subcellular location">
    <subcellularLocation>
        <location evidence="4">Cytoplasm</location>
    </subcellularLocation>
</comment>
<evidence type="ECO:0000256" key="1">
    <source>
        <dbReference type="ARBA" id="ARBA00022679"/>
    </source>
</evidence>
<dbReference type="Proteomes" id="UP000237351">
    <property type="component" value="Chromosome"/>
</dbReference>
<dbReference type="GO" id="GO:0033468">
    <property type="term" value="P:CMP-keto-3-deoxy-D-manno-octulosonic acid biosynthetic process"/>
    <property type="evidence" value="ECO:0007669"/>
    <property type="project" value="UniProtKB-UniRule"/>
</dbReference>
<keyword evidence="3 4" id="KW-0448">Lipopolysaccharide biosynthesis</keyword>
<dbReference type="AlphaFoldDB" id="A0A1W6N341"/>
<dbReference type="Pfam" id="PF02348">
    <property type="entry name" value="CTP_transf_3"/>
    <property type="match status" value="1"/>
</dbReference>
<dbReference type="Gene3D" id="3.90.550.10">
    <property type="entry name" value="Spore Coat Polysaccharide Biosynthesis Protein SpsA, Chain A"/>
    <property type="match status" value="1"/>
</dbReference>
<dbReference type="STRING" id="1414854.GQ61_01225"/>
<dbReference type="GO" id="GO:0005829">
    <property type="term" value="C:cytosol"/>
    <property type="evidence" value="ECO:0007669"/>
    <property type="project" value="TreeGrafter"/>
</dbReference>
<dbReference type="EMBL" id="CP008743">
    <property type="protein sequence ID" value="ARN84186.1"/>
    <property type="molecule type" value="Genomic_DNA"/>
</dbReference>
<evidence type="ECO:0000256" key="4">
    <source>
        <dbReference type="HAMAP-Rule" id="MF_00057"/>
    </source>
</evidence>
<dbReference type="HAMAP" id="MF_00057">
    <property type="entry name" value="KdsB"/>
    <property type="match status" value="1"/>
</dbReference>
<dbReference type="GO" id="GO:0008690">
    <property type="term" value="F:3-deoxy-manno-octulosonate cytidylyltransferase activity"/>
    <property type="evidence" value="ECO:0007669"/>
    <property type="project" value="UniProtKB-UniRule"/>
</dbReference>
<comment type="pathway">
    <text evidence="4">Nucleotide-sugar biosynthesis; CMP-3-deoxy-D-manno-octulosonate biosynthesis; CMP-3-deoxy-D-manno-octulosonate from 3-deoxy-D-manno-octulosonate and CTP: step 1/1.</text>
</comment>
<dbReference type="CDD" id="cd02517">
    <property type="entry name" value="CMP-KDO-Synthetase"/>
    <property type="match status" value="1"/>
</dbReference>
<dbReference type="InterPro" id="IPR004528">
    <property type="entry name" value="KdsB"/>
</dbReference>
<keyword evidence="1 4" id="KW-0808">Transferase</keyword>
<organism evidence="5 6">
    <name type="scientific">Candidatus Nucleicultrix amoebiphila FS5</name>
    <dbReference type="NCBI Taxonomy" id="1414854"/>
    <lineage>
        <taxon>Bacteria</taxon>
        <taxon>Pseudomonadati</taxon>
        <taxon>Pseudomonadota</taxon>
        <taxon>Alphaproteobacteria</taxon>
        <taxon>Holosporales</taxon>
        <taxon>Candidatus Nucleicultricaceae</taxon>
        <taxon>Candidatus Nucleicultrix</taxon>
    </lineage>
</organism>
<gene>
    <name evidence="4" type="primary">kdsB</name>
    <name evidence="5" type="ORF">GQ61_01225</name>
</gene>
<dbReference type="PANTHER" id="PTHR42866">
    <property type="entry name" value="3-DEOXY-MANNO-OCTULOSONATE CYTIDYLYLTRANSFERASE"/>
    <property type="match status" value="1"/>
</dbReference>